<dbReference type="Proteomes" id="UP001208567">
    <property type="component" value="Unassembled WGS sequence"/>
</dbReference>
<dbReference type="RefSeq" id="WP_264848406.1">
    <property type="nucleotide sequence ID" value="NZ_BRXR01000001.1"/>
</dbReference>
<protein>
    <recommendedName>
        <fullName evidence="3">Phosphoenolpyruvate carboxykinase</fullName>
    </recommendedName>
</protein>
<proteinExistence type="predicted"/>
<evidence type="ECO:0000313" key="1">
    <source>
        <dbReference type="EMBL" id="GLC29121.1"/>
    </source>
</evidence>
<keyword evidence="2" id="KW-1185">Reference proteome</keyword>
<dbReference type="EMBL" id="BRXR01000001">
    <property type="protein sequence ID" value="GLC29121.1"/>
    <property type="molecule type" value="Genomic_DNA"/>
</dbReference>
<name>A0ABQ5N1T2_9CLOT</name>
<gene>
    <name evidence="1" type="ORF">bsdE14_05310</name>
</gene>
<sequence length="582" mass="66537">MKKEFSLSNEKVMINFTAKYCDTNEKLLDSDGFKRILSAYYDRIKARNTNVYKYLVESFHSESKLIVEDITNLFKLLTVVNAEEVSKIGTKYENLLSNKDYFINFIEDLYSFWRKLERYSIVHSTRMNEGLESTSFLDANNQFSMLILSLYRKIEENVLGYKPSVYRQLPAGGNAGIIVNDNRWRLPNGYESLKDIPFIGSIMIDPPFISYPKKNTRAGVFNECYENPLKDCTINKDHFFCYPAKVGSLLAYIYFHRDFMAHGVTLCNLFEMARVEEYKGTKPDIVFVFGARDNNTDIRTVFYDDTLNDIMMGLVSYGDAIDYFGYMKKMTLTLHNLIMIKRGYLPIHGAMVNIVMKNGKSANVIIMGDSGAGKSESLEAFRGLSEDYISDMTIVFDDMGVVKLDENSKLFGYGTEIGAFVRLDDLDQGYAFKEIDRSIFMNPDKTNARLVMPVATYKEIIKGYPVDLFLYANNYEEVTDGMEEIEYFNNPEAAIEVFKDGARMAKGTTSEKGLVKSYFANPFGPVQKIKETDILIENYFKAMFDTGVKVGQIRTCLGIEGKEKEGPKNAAIKLFNIIKNFK</sequence>
<evidence type="ECO:0008006" key="3">
    <source>
        <dbReference type="Google" id="ProtNLM"/>
    </source>
</evidence>
<accession>A0ABQ5N1T2</accession>
<reference evidence="1 2" key="1">
    <citation type="journal article" date="2024" name="Int. J. Syst. Evol. Microbiol.">
        <title>Clostridium omnivorum sp. nov., isolated from anoxic soil under the treatment of reductive soil disinfestation.</title>
        <authorList>
            <person name="Ueki A."/>
            <person name="Tonouchi A."/>
            <person name="Kaku N."/>
            <person name="Honma S."/>
            <person name="Ueki K."/>
        </authorList>
    </citation>
    <scope>NUCLEOTIDE SEQUENCE [LARGE SCALE GENOMIC DNA]</scope>
    <source>
        <strain evidence="1 2">E14</strain>
    </source>
</reference>
<comment type="caution">
    <text evidence="1">The sequence shown here is derived from an EMBL/GenBank/DDBJ whole genome shotgun (WGS) entry which is preliminary data.</text>
</comment>
<dbReference type="SUPFAM" id="SSF53795">
    <property type="entry name" value="PEP carboxykinase-like"/>
    <property type="match status" value="1"/>
</dbReference>
<evidence type="ECO:0000313" key="2">
    <source>
        <dbReference type="Proteomes" id="UP001208567"/>
    </source>
</evidence>
<organism evidence="1 2">
    <name type="scientific">Clostridium omnivorum</name>
    <dbReference type="NCBI Taxonomy" id="1604902"/>
    <lineage>
        <taxon>Bacteria</taxon>
        <taxon>Bacillati</taxon>
        <taxon>Bacillota</taxon>
        <taxon>Clostridia</taxon>
        <taxon>Eubacteriales</taxon>
        <taxon>Clostridiaceae</taxon>
        <taxon>Clostridium</taxon>
    </lineage>
</organism>